<evidence type="ECO:0000256" key="2">
    <source>
        <dbReference type="SAM" id="Phobius"/>
    </source>
</evidence>
<feature type="domain" description="DUF4350" evidence="3">
    <location>
        <begin position="57"/>
        <end position="232"/>
    </location>
</feature>
<evidence type="ECO:0000259" key="3">
    <source>
        <dbReference type="Pfam" id="PF14258"/>
    </source>
</evidence>
<name>A0ABY2IJU1_9MICO</name>
<reference evidence="4 5" key="1">
    <citation type="submission" date="2019-03" db="EMBL/GenBank/DDBJ databases">
        <title>Genomics of glacier-inhabiting Cryobacterium strains.</title>
        <authorList>
            <person name="Liu Q."/>
            <person name="Xin Y.-H."/>
        </authorList>
    </citation>
    <scope>NUCLEOTIDE SEQUENCE [LARGE SCALE GENOMIC DNA]</scope>
    <source>
        <strain evidence="4 5">MDB1-5</strain>
    </source>
</reference>
<dbReference type="RefSeq" id="WP_134561902.1">
    <property type="nucleotide sequence ID" value="NZ_SOFS01000032.1"/>
</dbReference>
<dbReference type="Pfam" id="PF14258">
    <property type="entry name" value="DUF4350"/>
    <property type="match status" value="1"/>
</dbReference>
<dbReference type="EMBL" id="SOFS01000032">
    <property type="protein sequence ID" value="TFC18524.1"/>
    <property type="molecule type" value="Genomic_DNA"/>
</dbReference>
<keyword evidence="5" id="KW-1185">Reference proteome</keyword>
<keyword evidence="2" id="KW-0472">Membrane</keyword>
<protein>
    <submittedName>
        <fullName evidence="4">DUF4350 domain-containing protein</fullName>
    </submittedName>
</protein>
<feature type="transmembrane region" description="Helical" evidence="2">
    <location>
        <begin position="25"/>
        <end position="44"/>
    </location>
</feature>
<accession>A0ABY2IJU1</accession>
<feature type="compositionally biased region" description="Low complexity" evidence="1">
    <location>
        <begin position="406"/>
        <end position="417"/>
    </location>
</feature>
<proteinExistence type="predicted"/>
<dbReference type="Proteomes" id="UP000297604">
    <property type="component" value="Unassembled WGS sequence"/>
</dbReference>
<keyword evidence="2" id="KW-0812">Transmembrane</keyword>
<gene>
    <name evidence="4" type="ORF">E3O46_13765</name>
</gene>
<sequence length="417" mass="42350">MTTLAGADAVATTPTLRAAARRSRFWVLAGVGALLVAIAATLLAGAGSSGGTPLAADNAAPAGARALVEVLRQQGVRVTTADSLDEARTIAAASTDPTLFFSDPNGYLTNDRISAMAALAPRTVVVSPDFLLLQTLTPAVGFGGVADSLDGPGDRCDLPAAIRAGGVAPGGKTLSLPADSAEIGCFPSGRNSFAVVGATLPSTELTLVADGAIFSNDEITASGHAALALGLLGPSADLIWYLPTLTDVAVTGPPSLGELTPGWVTPSILLLAVVFLAAAVWQGRRLGPLVAENLPVTVRASETMEGRARLYARSNARLRALDSLRVATVQRLATRVGLSRLASLDDVVLAVSALTGRAPAEVRFVLVDGVPATDRDLIAQSDLLQDLERAVIAASGLPADPPASAPPTATTPGRMDP</sequence>
<keyword evidence="2" id="KW-1133">Transmembrane helix</keyword>
<feature type="region of interest" description="Disordered" evidence="1">
    <location>
        <begin position="395"/>
        <end position="417"/>
    </location>
</feature>
<comment type="caution">
    <text evidence="4">The sequence shown here is derived from an EMBL/GenBank/DDBJ whole genome shotgun (WGS) entry which is preliminary data.</text>
</comment>
<evidence type="ECO:0000256" key="1">
    <source>
        <dbReference type="SAM" id="MobiDB-lite"/>
    </source>
</evidence>
<evidence type="ECO:0000313" key="4">
    <source>
        <dbReference type="EMBL" id="TFC18524.1"/>
    </source>
</evidence>
<dbReference type="InterPro" id="IPR025646">
    <property type="entry name" value="DUF4350"/>
</dbReference>
<evidence type="ECO:0000313" key="5">
    <source>
        <dbReference type="Proteomes" id="UP000297604"/>
    </source>
</evidence>
<organism evidence="4 5">
    <name type="scientific">Cryobacterium glucosi</name>
    <dbReference type="NCBI Taxonomy" id="1259175"/>
    <lineage>
        <taxon>Bacteria</taxon>
        <taxon>Bacillati</taxon>
        <taxon>Actinomycetota</taxon>
        <taxon>Actinomycetes</taxon>
        <taxon>Micrococcales</taxon>
        <taxon>Microbacteriaceae</taxon>
        <taxon>Cryobacterium</taxon>
    </lineage>
</organism>